<keyword evidence="2" id="KW-1185">Reference proteome</keyword>
<dbReference type="OrthoDB" id="2353585at2"/>
<reference evidence="1 2" key="1">
    <citation type="journal article" date="2014" name="Genome Announc.">
        <title>Draft Genome Sequence of the Boron-Tolerant and Moderately Halotolerant Bacterium Gracilibacillus boraciitolerans JCM 21714T.</title>
        <authorList>
            <person name="Ahmed I."/>
            <person name="Oshima K."/>
            <person name="Suda W."/>
            <person name="Kitamura K."/>
            <person name="Iida T."/>
            <person name="Ohmori Y."/>
            <person name="Fujiwara T."/>
            <person name="Hattori M."/>
            <person name="Ohkuma M."/>
        </authorList>
    </citation>
    <scope>NUCLEOTIDE SEQUENCE [LARGE SCALE GENOMIC DNA]</scope>
    <source>
        <strain evidence="1 2">JCM 21714</strain>
    </source>
</reference>
<organism evidence="1 2">
    <name type="scientific">Gracilibacillus boraciitolerans JCM 21714</name>
    <dbReference type="NCBI Taxonomy" id="1298598"/>
    <lineage>
        <taxon>Bacteria</taxon>
        <taxon>Bacillati</taxon>
        <taxon>Bacillota</taxon>
        <taxon>Bacilli</taxon>
        <taxon>Bacillales</taxon>
        <taxon>Bacillaceae</taxon>
        <taxon>Gracilibacillus</taxon>
    </lineage>
</organism>
<evidence type="ECO:0000313" key="1">
    <source>
        <dbReference type="EMBL" id="GAE94409.1"/>
    </source>
</evidence>
<dbReference type="Proteomes" id="UP000019102">
    <property type="component" value="Unassembled WGS sequence"/>
</dbReference>
<sequence>MGKELLVKGVVTGAVVGGLITLFDKDTRSFVSKNLQTCGSKSVYYVKHPADAIHQLNQGYAKCSKQLSSGLTFALDMLNQLQEVTQKVEKRDIERDTE</sequence>
<protein>
    <recommendedName>
        <fullName evidence="3">YtxH domain-containing protein</fullName>
    </recommendedName>
</protein>
<dbReference type="eggNOG" id="ENOG5032UA3">
    <property type="taxonomic scope" value="Bacteria"/>
</dbReference>
<dbReference type="EMBL" id="BAVS01000024">
    <property type="protein sequence ID" value="GAE94409.1"/>
    <property type="molecule type" value="Genomic_DNA"/>
</dbReference>
<dbReference type="STRING" id="1298598.JCM21714_3564"/>
<comment type="caution">
    <text evidence="1">The sequence shown here is derived from an EMBL/GenBank/DDBJ whole genome shotgun (WGS) entry which is preliminary data.</text>
</comment>
<proteinExistence type="predicted"/>
<dbReference type="RefSeq" id="WP_035724946.1">
    <property type="nucleotide sequence ID" value="NZ_BAVS01000024.1"/>
</dbReference>
<evidence type="ECO:0008006" key="3">
    <source>
        <dbReference type="Google" id="ProtNLM"/>
    </source>
</evidence>
<name>W4VNV3_9BACI</name>
<gene>
    <name evidence="1" type="ORF">JCM21714_3564</name>
</gene>
<accession>W4VNV3</accession>
<dbReference type="AlphaFoldDB" id="W4VNV3"/>
<evidence type="ECO:0000313" key="2">
    <source>
        <dbReference type="Proteomes" id="UP000019102"/>
    </source>
</evidence>